<dbReference type="OrthoDB" id="4132046at2759"/>
<protein>
    <recommendedName>
        <fullName evidence="4">Ubiquitin 3 binding protein But2 C-terminal domain-containing protein</fullName>
    </recommendedName>
</protein>
<evidence type="ECO:0008006" key="4">
    <source>
        <dbReference type="Google" id="ProtNLM"/>
    </source>
</evidence>
<feature type="signal peptide" evidence="1">
    <location>
        <begin position="1"/>
        <end position="17"/>
    </location>
</feature>
<accession>A0A6G1J0L3</accession>
<keyword evidence="1" id="KW-0732">Signal</keyword>
<sequence length="250" mass="26875">MRSTFLLAALSASSALASPWGQYQYTTDLEITVDMSNSAAALGSRTNFMADRRQEQPPNSSRGPFKTVNIKVGKNVQNKAIRCKLLDNNGAPIKAARGPNNVDTTFADAGKGEWTFLQESEVSSIICDPAFKKGDGTAAQPEGDKEIRVLLQDQGTELGIPFTLREGSRDELVVGTSSEFSSIELTVPAAVKDSLRCQLLDKAGMPITLKRNANVDTTFADGGAGPWQFETPKKTQVGKIVCDPTFKKAA</sequence>
<proteinExistence type="predicted"/>
<reference evidence="2" key="1">
    <citation type="journal article" date="2020" name="Stud. Mycol.">
        <title>101 Dothideomycetes genomes: a test case for predicting lifestyles and emergence of pathogens.</title>
        <authorList>
            <person name="Haridas S."/>
            <person name="Albert R."/>
            <person name="Binder M."/>
            <person name="Bloem J."/>
            <person name="Labutti K."/>
            <person name="Salamov A."/>
            <person name="Andreopoulos B."/>
            <person name="Baker S."/>
            <person name="Barry K."/>
            <person name="Bills G."/>
            <person name="Bluhm B."/>
            <person name="Cannon C."/>
            <person name="Castanera R."/>
            <person name="Culley D."/>
            <person name="Daum C."/>
            <person name="Ezra D."/>
            <person name="Gonzalez J."/>
            <person name="Henrissat B."/>
            <person name="Kuo A."/>
            <person name="Liang C."/>
            <person name="Lipzen A."/>
            <person name="Lutzoni F."/>
            <person name="Magnuson J."/>
            <person name="Mondo S."/>
            <person name="Nolan M."/>
            <person name="Ohm R."/>
            <person name="Pangilinan J."/>
            <person name="Park H.-J."/>
            <person name="Ramirez L."/>
            <person name="Alfaro M."/>
            <person name="Sun H."/>
            <person name="Tritt A."/>
            <person name="Yoshinaga Y."/>
            <person name="Zwiers L.-H."/>
            <person name="Turgeon B."/>
            <person name="Goodwin S."/>
            <person name="Spatafora J."/>
            <person name="Crous P."/>
            <person name="Grigoriev I."/>
        </authorList>
    </citation>
    <scope>NUCLEOTIDE SEQUENCE</scope>
    <source>
        <strain evidence="2">CBS 122367</strain>
    </source>
</reference>
<organism evidence="2 3">
    <name type="scientific">Lentithecium fluviatile CBS 122367</name>
    <dbReference type="NCBI Taxonomy" id="1168545"/>
    <lineage>
        <taxon>Eukaryota</taxon>
        <taxon>Fungi</taxon>
        <taxon>Dikarya</taxon>
        <taxon>Ascomycota</taxon>
        <taxon>Pezizomycotina</taxon>
        <taxon>Dothideomycetes</taxon>
        <taxon>Pleosporomycetidae</taxon>
        <taxon>Pleosporales</taxon>
        <taxon>Massarineae</taxon>
        <taxon>Lentitheciaceae</taxon>
        <taxon>Lentithecium</taxon>
    </lineage>
</organism>
<evidence type="ECO:0000313" key="3">
    <source>
        <dbReference type="Proteomes" id="UP000799291"/>
    </source>
</evidence>
<feature type="chain" id="PRO_5026041734" description="Ubiquitin 3 binding protein But2 C-terminal domain-containing protein" evidence="1">
    <location>
        <begin position="18"/>
        <end position="250"/>
    </location>
</feature>
<gene>
    <name evidence="2" type="ORF">K458DRAFT_43639</name>
</gene>
<keyword evidence="3" id="KW-1185">Reference proteome</keyword>
<dbReference type="Proteomes" id="UP000799291">
    <property type="component" value="Unassembled WGS sequence"/>
</dbReference>
<dbReference type="EMBL" id="MU005583">
    <property type="protein sequence ID" value="KAF2683885.1"/>
    <property type="molecule type" value="Genomic_DNA"/>
</dbReference>
<evidence type="ECO:0000256" key="1">
    <source>
        <dbReference type="SAM" id="SignalP"/>
    </source>
</evidence>
<name>A0A6G1J0L3_9PLEO</name>
<dbReference type="AlphaFoldDB" id="A0A6G1J0L3"/>
<evidence type="ECO:0000313" key="2">
    <source>
        <dbReference type="EMBL" id="KAF2683885.1"/>
    </source>
</evidence>